<accession>A0ABU1UW68</accession>
<dbReference type="InterPro" id="IPR012902">
    <property type="entry name" value="N_methyl_site"/>
</dbReference>
<dbReference type="NCBIfam" id="TIGR02532">
    <property type="entry name" value="IV_pilin_GFxxxE"/>
    <property type="match status" value="1"/>
</dbReference>
<dbReference type="Proteomes" id="UP001253595">
    <property type="component" value="Unassembled WGS sequence"/>
</dbReference>
<dbReference type="InterPro" id="IPR001082">
    <property type="entry name" value="Pilin"/>
</dbReference>
<evidence type="ECO:0000313" key="5">
    <source>
        <dbReference type="EMBL" id="MDR7089377.1"/>
    </source>
</evidence>
<evidence type="ECO:0000256" key="2">
    <source>
        <dbReference type="ARBA" id="ARBA00022481"/>
    </source>
</evidence>
<comment type="caution">
    <text evidence="5">The sequence shown here is derived from an EMBL/GenBank/DDBJ whole genome shotgun (WGS) entry which is preliminary data.</text>
</comment>
<reference evidence="5 6" key="1">
    <citation type="submission" date="2023-07" db="EMBL/GenBank/DDBJ databases">
        <title>Sorghum-associated microbial communities from plants grown in Nebraska, USA.</title>
        <authorList>
            <person name="Schachtman D."/>
        </authorList>
    </citation>
    <scope>NUCLEOTIDE SEQUENCE [LARGE SCALE GENOMIC DNA]</scope>
    <source>
        <strain evidence="5 6">BE190</strain>
    </source>
</reference>
<sequence>MKKNSGFTLIEMLVVIAIIAILAMIAMPSPDPTIARKQVIESMELIEDYKKLVAFYHKSTQVFLKDNKEAGIPAADKLLGNYVDRIDYKDGAFHIHFGNKAHPNIKGKTLSVQPITVQGSPESPISWICGKAAVPLNMKAVGENRTDLELKDMPLNCRI</sequence>
<name>A0ABU1UW68_9GAMM</name>
<protein>
    <submittedName>
        <fullName evidence="5">Type IV pilus assembly protein PilA</fullName>
    </submittedName>
</protein>
<evidence type="ECO:0000256" key="4">
    <source>
        <dbReference type="SAM" id="Phobius"/>
    </source>
</evidence>
<dbReference type="RefSeq" id="WP_310070410.1">
    <property type="nucleotide sequence ID" value="NZ_JAVDVX010000002.1"/>
</dbReference>
<dbReference type="PROSITE" id="PS00409">
    <property type="entry name" value="PROKAR_NTER_METHYL"/>
    <property type="match status" value="1"/>
</dbReference>
<comment type="similarity">
    <text evidence="1 3">Belongs to the N-Me-Phe pilin family.</text>
</comment>
<dbReference type="EMBL" id="JAVDVX010000002">
    <property type="protein sequence ID" value="MDR7089377.1"/>
    <property type="molecule type" value="Genomic_DNA"/>
</dbReference>
<organism evidence="5 6">
    <name type="scientific">Cellvibrio fibrivorans</name>
    <dbReference type="NCBI Taxonomy" id="126350"/>
    <lineage>
        <taxon>Bacteria</taxon>
        <taxon>Pseudomonadati</taxon>
        <taxon>Pseudomonadota</taxon>
        <taxon>Gammaproteobacteria</taxon>
        <taxon>Cellvibrionales</taxon>
        <taxon>Cellvibrionaceae</taxon>
        <taxon>Cellvibrio</taxon>
    </lineage>
</organism>
<gene>
    <name evidence="5" type="ORF">J2X05_001383</name>
</gene>
<keyword evidence="4" id="KW-1133">Transmembrane helix</keyword>
<proteinExistence type="inferred from homology"/>
<keyword evidence="6" id="KW-1185">Reference proteome</keyword>
<keyword evidence="4" id="KW-0812">Transmembrane</keyword>
<dbReference type="Pfam" id="PF00114">
    <property type="entry name" value="Pilin"/>
    <property type="match status" value="1"/>
</dbReference>
<keyword evidence="2" id="KW-0488">Methylation</keyword>
<evidence type="ECO:0000313" key="6">
    <source>
        <dbReference type="Proteomes" id="UP001253595"/>
    </source>
</evidence>
<keyword evidence="4" id="KW-0472">Membrane</keyword>
<dbReference type="InterPro" id="IPR045584">
    <property type="entry name" value="Pilin-like"/>
</dbReference>
<dbReference type="Gene3D" id="3.30.700.10">
    <property type="entry name" value="Glycoprotein, Type 4 Pilin"/>
    <property type="match status" value="1"/>
</dbReference>
<evidence type="ECO:0000256" key="3">
    <source>
        <dbReference type="RuleBase" id="RU000389"/>
    </source>
</evidence>
<dbReference type="Pfam" id="PF07963">
    <property type="entry name" value="N_methyl"/>
    <property type="match status" value="1"/>
</dbReference>
<keyword evidence="3" id="KW-0281">Fimbrium</keyword>
<feature type="transmembrane region" description="Helical" evidence="4">
    <location>
        <begin position="6"/>
        <end position="27"/>
    </location>
</feature>
<dbReference type="SUPFAM" id="SSF54523">
    <property type="entry name" value="Pili subunits"/>
    <property type="match status" value="1"/>
</dbReference>
<evidence type="ECO:0000256" key="1">
    <source>
        <dbReference type="ARBA" id="ARBA00005233"/>
    </source>
</evidence>